<evidence type="ECO:0000256" key="1">
    <source>
        <dbReference type="SAM" id="Phobius"/>
    </source>
</evidence>
<protein>
    <submittedName>
        <fullName evidence="3">CAAX amino terminal protease self-immunity</fullName>
    </submittedName>
</protein>
<feature type="transmembrane region" description="Helical" evidence="1">
    <location>
        <begin position="55"/>
        <end position="76"/>
    </location>
</feature>
<keyword evidence="3" id="KW-0378">Hydrolase</keyword>
<dbReference type="Pfam" id="PF02517">
    <property type="entry name" value="Rce1-like"/>
    <property type="match status" value="1"/>
</dbReference>
<dbReference type="PANTHER" id="PTHR39430">
    <property type="entry name" value="MEMBRANE-ASSOCIATED PROTEASE-RELATED"/>
    <property type="match status" value="1"/>
</dbReference>
<keyword evidence="1" id="KW-0812">Transmembrane</keyword>
<dbReference type="GO" id="GO:0080120">
    <property type="term" value="P:CAAX-box protein maturation"/>
    <property type="evidence" value="ECO:0007669"/>
    <property type="project" value="UniProtKB-ARBA"/>
</dbReference>
<organism evidence="3 4">
    <name type="scientific">Corynebacterium pelargi</name>
    <dbReference type="NCBI Taxonomy" id="1471400"/>
    <lineage>
        <taxon>Bacteria</taxon>
        <taxon>Bacillati</taxon>
        <taxon>Actinomycetota</taxon>
        <taxon>Actinomycetes</taxon>
        <taxon>Mycobacteriales</taxon>
        <taxon>Corynebacteriaceae</taxon>
        <taxon>Corynebacterium</taxon>
    </lineage>
</organism>
<proteinExistence type="predicted"/>
<dbReference type="InterPro" id="IPR003675">
    <property type="entry name" value="Rce1/LyrA-like_dom"/>
</dbReference>
<accession>A0A410W6W7</accession>
<feature type="transmembrane region" description="Helical" evidence="1">
    <location>
        <begin position="131"/>
        <end position="153"/>
    </location>
</feature>
<keyword evidence="1" id="KW-0472">Membrane</keyword>
<keyword evidence="3" id="KW-0645">Protease</keyword>
<dbReference type="GO" id="GO:0004175">
    <property type="term" value="F:endopeptidase activity"/>
    <property type="evidence" value="ECO:0007669"/>
    <property type="project" value="UniProtKB-ARBA"/>
</dbReference>
<reference evidence="3 4" key="1">
    <citation type="submission" date="2019-01" db="EMBL/GenBank/DDBJ databases">
        <authorList>
            <person name="Ruckert C."/>
            <person name="Busche T."/>
            <person name="Kalinowski J."/>
        </authorList>
    </citation>
    <scope>NUCLEOTIDE SEQUENCE [LARGE SCALE GENOMIC DNA]</scope>
    <source>
        <strain evidence="3 4">136/3</strain>
    </source>
</reference>
<dbReference type="Proteomes" id="UP000288929">
    <property type="component" value="Chromosome"/>
</dbReference>
<keyword evidence="4" id="KW-1185">Reference proteome</keyword>
<dbReference type="EMBL" id="CP035299">
    <property type="protein sequence ID" value="QAU51705.1"/>
    <property type="molecule type" value="Genomic_DNA"/>
</dbReference>
<sequence>MESAVFGQRVLAVRAQGTWRQVGLPVIIALVVLAVLPAGFSAASALILGDGFGELFGPSSAIGMILAVVVGGLLMIKASNLSWEALGFSRTGWLKHCLLGILCGLVLLSIAALLIAMSGAVAISWNFESGMLGPIAIAFVFFLAQGTWEELVYRGYLMPHFTRRWGVVPSIIITSLAFAAFHALNPGLTLLPIANLIIFGFVFALFYFRTGNMWLVGFAHGAWNFSQGFFFGSEVSGNQVHASVLKTVPEPGHDLLSGGAFGFEGSVVTSLLGCALIIFLTIGWPKLQPNAQKRIT</sequence>
<feature type="transmembrane region" description="Helical" evidence="1">
    <location>
        <begin position="215"/>
        <end position="235"/>
    </location>
</feature>
<feature type="transmembrane region" description="Helical" evidence="1">
    <location>
        <begin position="255"/>
        <end position="284"/>
    </location>
</feature>
<evidence type="ECO:0000313" key="4">
    <source>
        <dbReference type="Proteomes" id="UP000288929"/>
    </source>
</evidence>
<feature type="transmembrane region" description="Helical" evidence="1">
    <location>
        <begin position="165"/>
        <end position="184"/>
    </location>
</feature>
<feature type="transmembrane region" description="Helical" evidence="1">
    <location>
        <begin position="24"/>
        <end position="49"/>
    </location>
</feature>
<dbReference type="GO" id="GO:0006508">
    <property type="term" value="P:proteolysis"/>
    <property type="evidence" value="ECO:0007669"/>
    <property type="project" value="UniProtKB-KW"/>
</dbReference>
<dbReference type="KEGG" id="cpeg:CPELA_02035"/>
<feature type="transmembrane region" description="Helical" evidence="1">
    <location>
        <begin position="190"/>
        <end position="208"/>
    </location>
</feature>
<evidence type="ECO:0000313" key="3">
    <source>
        <dbReference type="EMBL" id="QAU51705.1"/>
    </source>
</evidence>
<gene>
    <name evidence="3" type="ORF">CPELA_02035</name>
</gene>
<name>A0A410W6W7_9CORY</name>
<dbReference type="AlphaFoldDB" id="A0A410W6W7"/>
<feature type="transmembrane region" description="Helical" evidence="1">
    <location>
        <begin position="97"/>
        <end position="125"/>
    </location>
</feature>
<evidence type="ECO:0000259" key="2">
    <source>
        <dbReference type="Pfam" id="PF02517"/>
    </source>
</evidence>
<keyword evidence="1" id="KW-1133">Transmembrane helix</keyword>
<dbReference type="PANTHER" id="PTHR39430:SF1">
    <property type="entry name" value="PROTEASE"/>
    <property type="match status" value="1"/>
</dbReference>
<feature type="domain" description="CAAX prenyl protease 2/Lysostaphin resistance protein A-like" evidence="2">
    <location>
        <begin position="134"/>
        <end position="225"/>
    </location>
</feature>